<evidence type="ECO:0000313" key="11">
    <source>
        <dbReference type="EMBL" id="KAI9268017.1"/>
    </source>
</evidence>
<evidence type="ECO:0000256" key="8">
    <source>
        <dbReference type="ARBA" id="ARBA00023295"/>
    </source>
</evidence>
<keyword evidence="11" id="KW-0456">Lyase</keyword>
<comment type="caution">
    <text evidence="11">The sequence shown here is derived from an EMBL/GenBank/DDBJ whole genome shotgun (WGS) entry which is preliminary data.</text>
</comment>
<keyword evidence="4" id="KW-0732">Signal</keyword>
<dbReference type="PANTHER" id="PTHR31736">
    <property type="match status" value="1"/>
</dbReference>
<evidence type="ECO:0000256" key="9">
    <source>
        <dbReference type="ARBA" id="ARBA00023316"/>
    </source>
</evidence>
<evidence type="ECO:0000256" key="2">
    <source>
        <dbReference type="ARBA" id="ARBA00008834"/>
    </source>
</evidence>
<comment type="subcellular location">
    <subcellularLocation>
        <location evidence="1">Secreted</location>
    </subcellularLocation>
</comment>
<evidence type="ECO:0000256" key="3">
    <source>
        <dbReference type="ARBA" id="ARBA00022525"/>
    </source>
</evidence>
<dbReference type="SUPFAM" id="SSF51126">
    <property type="entry name" value="Pectin lyase-like"/>
    <property type="match status" value="1"/>
</dbReference>
<name>A0AAD5K3T4_9FUNG</name>
<dbReference type="Gene3D" id="2.160.20.10">
    <property type="entry name" value="Single-stranded right-handed beta-helix, Pectin lyase-like"/>
    <property type="match status" value="1"/>
</dbReference>
<dbReference type="PANTHER" id="PTHR31736:SF19">
    <property type="entry name" value="PECTIN LYASE SUPERFAMILY PROTEIN-RELATED"/>
    <property type="match status" value="1"/>
</dbReference>
<dbReference type="GO" id="GO:0046576">
    <property type="term" value="F:rhamnogalacturonan alpha-L-rhamnopyranosyl-(1-&gt;4)-alpha-D-galactopyranosyluronide lyase activity"/>
    <property type="evidence" value="ECO:0007669"/>
    <property type="project" value="UniProtKB-ARBA"/>
</dbReference>
<gene>
    <name evidence="11" type="ORF">BDA99DRAFT_558203</name>
</gene>
<evidence type="ECO:0000256" key="5">
    <source>
        <dbReference type="ARBA" id="ARBA00022801"/>
    </source>
</evidence>
<reference evidence="11" key="2">
    <citation type="submission" date="2023-02" db="EMBL/GenBank/DDBJ databases">
        <authorList>
            <consortium name="DOE Joint Genome Institute"/>
            <person name="Mondo S.J."/>
            <person name="Chang Y."/>
            <person name="Wang Y."/>
            <person name="Ahrendt S."/>
            <person name="Andreopoulos W."/>
            <person name="Barry K."/>
            <person name="Beard J."/>
            <person name="Benny G.L."/>
            <person name="Blankenship S."/>
            <person name="Bonito G."/>
            <person name="Cuomo C."/>
            <person name="Desiro A."/>
            <person name="Gervers K.A."/>
            <person name="Hundley H."/>
            <person name="Kuo A."/>
            <person name="LaButti K."/>
            <person name="Lang B.F."/>
            <person name="Lipzen A."/>
            <person name="O'Donnell K."/>
            <person name="Pangilinan J."/>
            <person name="Reynolds N."/>
            <person name="Sandor L."/>
            <person name="Smith M.W."/>
            <person name="Tsang A."/>
            <person name="Grigoriev I.V."/>
            <person name="Stajich J.E."/>
            <person name="Spatafora J.W."/>
        </authorList>
    </citation>
    <scope>NUCLEOTIDE SEQUENCE</scope>
    <source>
        <strain evidence="11">RSA 2281</strain>
    </source>
</reference>
<comment type="similarity">
    <text evidence="2 10">Belongs to the glycosyl hydrolase 28 family.</text>
</comment>
<keyword evidence="7" id="KW-0325">Glycoprotein</keyword>
<keyword evidence="8 10" id="KW-0326">Glycosidase</keyword>
<dbReference type="GO" id="GO:0071555">
    <property type="term" value="P:cell wall organization"/>
    <property type="evidence" value="ECO:0007669"/>
    <property type="project" value="UniProtKB-KW"/>
</dbReference>
<keyword evidence="9" id="KW-0961">Cell wall biogenesis/degradation</keyword>
<dbReference type="Proteomes" id="UP001209540">
    <property type="component" value="Unassembled WGS sequence"/>
</dbReference>
<accession>A0AAD5K3T4</accession>
<dbReference type="InterPro" id="IPR000743">
    <property type="entry name" value="Glyco_hydro_28"/>
</dbReference>
<evidence type="ECO:0000256" key="1">
    <source>
        <dbReference type="ARBA" id="ARBA00004613"/>
    </source>
</evidence>
<keyword evidence="5 10" id="KW-0378">Hydrolase</keyword>
<organism evidence="11 12">
    <name type="scientific">Phascolomyces articulosus</name>
    <dbReference type="NCBI Taxonomy" id="60185"/>
    <lineage>
        <taxon>Eukaryota</taxon>
        <taxon>Fungi</taxon>
        <taxon>Fungi incertae sedis</taxon>
        <taxon>Mucoromycota</taxon>
        <taxon>Mucoromycotina</taxon>
        <taxon>Mucoromycetes</taxon>
        <taxon>Mucorales</taxon>
        <taxon>Lichtheimiaceae</taxon>
        <taxon>Phascolomyces</taxon>
    </lineage>
</organism>
<dbReference type="InterPro" id="IPR011050">
    <property type="entry name" value="Pectin_lyase_fold/virulence"/>
</dbReference>
<dbReference type="InterPro" id="IPR012334">
    <property type="entry name" value="Pectin_lyas_fold"/>
</dbReference>
<protein>
    <submittedName>
        <fullName evidence="11">Pectin lyase fold/virulence factor</fullName>
    </submittedName>
</protein>
<evidence type="ECO:0000256" key="7">
    <source>
        <dbReference type="ARBA" id="ARBA00023180"/>
    </source>
</evidence>
<keyword evidence="3" id="KW-0964">Secreted</keyword>
<evidence type="ECO:0000313" key="12">
    <source>
        <dbReference type="Proteomes" id="UP001209540"/>
    </source>
</evidence>
<dbReference type="AlphaFoldDB" id="A0AAD5K3T4"/>
<evidence type="ECO:0000256" key="4">
    <source>
        <dbReference type="ARBA" id="ARBA00022729"/>
    </source>
</evidence>
<sequence>MRLTMVDSFSVHDIILIYSPSFHLTLDTVTNGEVYNTVIRGSDKGGLDGISNIYCNWAGGNAFGSLGAGTNISDITYRNVYAYHYNSMAVVKSNGGSGMVSNILLENFIRRDNAYSLQLNQYWGKMEEAEGYGIHLHNWTITKWRGTCKNGAQRGPITLRCADGAPCTDIKIDDFAIWTDSGDILSNYCQSAYGTGFCLKQNIPSSTSYEGIHATEAVTPDNYAALTMAYDIEDSLGYTVPIPIPTIPASSFLISHQLDQFPVAAPERPSS</sequence>
<reference evidence="11" key="1">
    <citation type="journal article" date="2022" name="IScience">
        <title>Evolution of zygomycete secretomes and the origins of terrestrial fungal ecologies.</title>
        <authorList>
            <person name="Chang Y."/>
            <person name="Wang Y."/>
            <person name="Mondo S."/>
            <person name="Ahrendt S."/>
            <person name="Andreopoulos W."/>
            <person name="Barry K."/>
            <person name="Beard J."/>
            <person name="Benny G.L."/>
            <person name="Blankenship S."/>
            <person name="Bonito G."/>
            <person name="Cuomo C."/>
            <person name="Desiro A."/>
            <person name="Gervers K.A."/>
            <person name="Hundley H."/>
            <person name="Kuo A."/>
            <person name="LaButti K."/>
            <person name="Lang B.F."/>
            <person name="Lipzen A."/>
            <person name="O'Donnell K."/>
            <person name="Pangilinan J."/>
            <person name="Reynolds N."/>
            <person name="Sandor L."/>
            <person name="Smith M.E."/>
            <person name="Tsang A."/>
            <person name="Grigoriev I.V."/>
            <person name="Stajich J.E."/>
            <person name="Spatafora J.W."/>
        </authorList>
    </citation>
    <scope>NUCLEOTIDE SEQUENCE</scope>
    <source>
        <strain evidence="11">RSA 2281</strain>
    </source>
</reference>
<dbReference type="Pfam" id="PF00295">
    <property type="entry name" value="Glyco_hydro_28"/>
    <property type="match status" value="1"/>
</dbReference>
<evidence type="ECO:0000256" key="10">
    <source>
        <dbReference type="RuleBase" id="RU361169"/>
    </source>
</evidence>
<dbReference type="GO" id="GO:0004650">
    <property type="term" value="F:polygalacturonase activity"/>
    <property type="evidence" value="ECO:0007669"/>
    <property type="project" value="InterPro"/>
</dbReference>
<proteinExistence type="inferred from homology"/>
<evidence type="ECO:0000256" key="6">
    <source>
        <dbReference type="ARBA" id="ARBA00023157"/>
    </source>
</evidence>
<keyword evidence="6" id="KW-1015">Disulfide bond</keyword>
<keyword evidence="12" id="KW-1185">Reference proteome</keyword>
<dbReference type="GO" id="GO:0005975">
    <property type="term" value="P:carbohydrate metabolic process"/>
    <property type="evidence" value="ECO:0007669"/>
    <property type="project" value="InterPro"/>
</dbReference>
<dbReference type="EMBL" id="JAIXMP010000009">
    <property type="protein sequence ID" value="KAI9268017.1"/>
    <property type="molecule type" value="Genomic_DNA"/>
</dbReference>
<dbReference type="GO" id="GO:0005576">
    <property type="term" value="C:extracellular region"/>
    <property type="evidence" value="ECO:0007669"/>
    <property type="project" value="UniProtKB-SubCell"/>
</dbReference>